<reference evidence="3 4" key="1">
    <citation type="journal article" date="2014" name="Am. J. Bot.">
        <title>Genome assembly and annotation for red clover (Trifolium pratense; Fabaceae).</title>
        <authorList>
            <person name="Istvanek J."/>
            <person name="Jaros M."/>
            <person name="Krenek A."/>
            <person name="Repkova J."/>
        </authorList>
    </citation>
    <scope>NUCLEOTIDE SEQUENCE [LARGE SCALE GENOMIC DNA]</scope>
    <source>
        <strain evidence="4">cv. Tatra</strain>
        <tissue evidence="3">Young leaves</tissue>
    </source>
</reference>
<organism evidence="3 4">
    <name type="scientific">Trifolium pratense</name>
    <name type="common">Red clover</name>
    <dbReference type="NCBI Taxonomy" id="57577"/>
    <lineage>
        <taxon>Eukaryota</taxon>
        <taxon>Viridiplantae</taxon>
        <taxon>Streptophyta</taxon>
        <taxon>Embryophyta</taxon>
        <taxon>Tracheophyta</taxon>
        <taxon>Spermatophyta</taxon>
        <taxon>Magnoliopsida</taxon>
        <taxon>eudicotyledons</taxon>
        <taxon>Gunneridae</taxon>
        <taxon>Pentapetalae</taxon>
        <taxon>rosids</taxon>
        <taxon>fabids</taxon>
        <taxon>Fabales</taxon>
        <taxon>Fabaceae</taxon>
        <taxon>Papilionoideae</taxon>
        <taxon>50 kb inversion clade</taxon>
        <taxon>NPAAA clade</taxon>
        <taxon>Hologalegina</taxon>
        <taxon>IRL clade</taxon>
        <taxon>Trifolieae</taxon>
        <taxon>Trifolium</taxon>
    </lineage>
</organism>
<reference evidence="3 4" key="2">
    <citation type="journal article" date="2017" name="Front. Plant Sci.">
        <title>Gene Classification and Mining of Molecular Markers Useful in Red Clover (Trifolium pratense) Breeding.</title>
        <authorList>
            <person name="Istvanek J."/>
            <person name="Dluhosova J."/>
            <person name="Dluhos P."/>
            <person name="Patkova L."/>
            <person name="Nedelnik J."/>
            <person name="Repkova J."/>
        </authorList>
    </citation>
    <scope>NUCLEOTIDE SEQUENCE [LARGE SCALE GENOMIC DNA]</scope>
    <source>
        <strain evidence="4">cv. Tatra</strain>
        <tissue evidence="3">Young leaves</tissue>
    </source>
</reference>
<feature type="region of interest" description="Disordered" evidence="1">
    <location>
        <begin position="302"/>
        <end position="347"/>
    </location>
</feature>
<feature type="compositionally biased region" description="Basic and acidic residues" evidence="1">
    <location>
        <begin position="639"/>
        <end position="650"/>
    </location>
</feature>
<proteinExistence type="predicted"/>
<feature type="region of interest" description="Disordered" evidence="1">
    <location>
        <begin position="417"/>
        <end position="447"/>
    </location>
</feature>
<dbReference type="SUPFAM" id="SSF56672">
    <property type="entry name" value="DNA/RNA polymerases"/>
    <property type="match status" value="1"/>
</dbReference>
<dbReference type="InterPro" id="IPR005162">
    <property type="entry name" value="Retrotrans_gag_dom"/>
</dbReference>
<gene>
    <name evidence="3" type="ORF">L195_g017423</name>
</gene>
<dbReference type="Proteomes" id="UP000236291">
    <property type="component" value="Unassembled WGS sequence"/>
</dbReference>
<feature type="region of interest" description="Disordered" evidence="1">
    <location>
        <begin position="632"/>
        <end position="685"/>
    </location>
</feature>
<feature type="compositionally biased region" description="Basic and acidic residues" evidence="1">
    <location>
        <begin position="660"/>
        <end position="685"/>
    </location>
</feature>
<sequence length="836" mass="94054">MIQEQKELIREQDRGLKATERINSRRRLDGPNRLLQASKKRARTPPRQEPASVTTKRGRRFSIFDRLGEKLTITRGGRRGGHDSPPSPRFKRRRHSPSPFPRENIYPDYEAYDSDEDESCGPLSLEILNAPLPPGLERPPKLAKYDGKGDPDEHISVFNIQLDYLRVSGDIKCRLFSTTLTKKALDWYKTLPRDSIHSWSQLSKQFRSRFTASRRPPKTIASLKAIVQGREETLRAYIERFSSEATQVTAEDSMKRYLLERGLRRPSELARSIGIEPPSSFNRLLERANAYIKYEEKEALANTHASSRAESSSQHNRGPPRGREKRHDERPREKGHGPQGNFTSYTPLTASREHIFAATGSSVFRDGGIRIPKQTPAKPNADKSKYCKFHKTHGHMTEDCISLKDAIEVLIRDGPLKKWSRSNDTPRDKEAHPPKREDKDDDEASPMQVAMSITRPEDFILTEELAARLNAWENFPRTTVISGGGFSTLTIGSVKRKFEELLAASSDISATIDKLRKSIPIAFYPEELPGGSPNSAIPLLIRASMANFDVHRILVDEGSSCDIIYTSLFKVLGLEREHLSPTSLADLMVVPSTIHLKMKYYTREGTVATLHGDIAAARRCFEAASKGHTTINRVSAKGRASEKKVDETKPAPRTVNMVDLDSRVSKKESKEEKKLRKEGEENREASRKIFRPIPDENFELIPLGEDANKSVKIRADLPPLVRKQLKSCLRENADLFAWSVAEMPGLDPDTACHQLATDPAARAVVQRRRKQSPEKAEAAEKAIKDLLEVNFISEARYTTWLSNVVLVKKSNGNGECALTTPISIGLAPKMLILCLV</sequence>
<dbReference type="EMBL" id="ASHM01012301">
    <property type="protein sequence ID" value="PNX94251.1"/>
    <property type="molecule type" value="Genomic_DNA"/>
</dbReference>
<feature type="region of interest" description="Disordered" evidence="1">
    <location>
        <begin position="1"/>
        <end position="106"/>
    </location>
</feature>
<feature type="compositionally biased region" description="Basic and acidic residues" evidence="1">
    <location>
        <begin position="321"/>
        <end position="336"/>
    </location>
</feature>
<dbReference type="PANTHER" id="PTHR33223">
    <property type="entry name" value="CCHC-TYPE DOMAIN-CONTAINING PROTEIN"/>
    <property type="match status" value="1"/>
</dbReference>
<dbReference type="InterPro" id="IPR043502">
    <property type="entry name" value="DNA/RNA_pol_sf"/>
</dbReference>
<dbReference type="AlphaFoldDB" id="A0A2K3MTU0"/>
<dbReference type="Pfam" id="PF03732">
    <property type="entry name" value="Retrotrans_gag"/>
    <property type="match status" value="1"/>
</dbReference>
<feature type="compositionally biased region" description="Basic and acidic residues" evidence="1">
    <location>
        <begin position="424"/>
        <end position="438"/>
    </location>
</feature>
<name>A0A2K3MTU0_TRIPR</name>
<evidence type="ECO:0000256" key="1">
    <source>
        <dbReference type="SAM" id="MobiDB-lite"/>
    </source>
</evidence>
<feature type="compositionally biased region" description="Basic and acidic residues" evidence="1">
    <location>
        <begin position="1"/>
        <end position="30"/>
    </location>
</feature>
<comment type="caution">
    <text evidence="3">The sequence shown here is derived from an EMBL/GenBank/DDBJ whole genome shotgun (WGS) entry which is preliminary data.</text>
</comment>
<feature type="domain" description="Retrotransposon gag" evidence="2">
    <location>
        <begin position="174"/>
        <end position="264"/>
    </location>
</feature>
<protein>
    <recommendedName>
        <fullName evidence="2">Retrotransposon gag domain-containing protein</fullName>
    </recommendedName>
</protein>
<evidence type="ECO:0000259" key="2">
    <source>
        <dbReference type="Pfam" id="PF03732"/>
    </source>
</evidence>
<evidence type="ECO:0000313" key="4">
    <source>
        <dbReference type="Proteomes" id="UP000236291"/>
    </source>
</evidence>
<dbReference type="Gene3D" id="3.10.10.10">
    <property type="entry name" value="HIV Type 1 Reverse Transcriptase, subunit A, domain 1"/>
    <property type="match status" value="1"/>
</dbReference>
<dbReference type="PANTHER" id="PTHR33223:SF10">
    <property type="entry name" value="AMINOTRANSFERASE-LIKE PLANT MOBILE DOMAIN-CONTAINING PROTEIN"/>
    <property type="match status" value="1"/>
</dbReference>
<accession>A0A2K3MTU0</accession>
<feature type="compositionally biased region" description="Polar residues" evidence="1">
    <location>
        <begin position="303"/>
        <end position="316"/>
    </location>
</feature>
<evidence type="ECO:0000313" key="3">
    <source>
        <dbReference type="EMBL" id="PNX94251.1"/>
    </source>
</evidence>